<feature type="compositionally biased region" description="Polar residues" evidence="1">
    <location>
        <begin position="42"/>
        <end position="52"/>
    </location>
</feature>
<protein>
    <submittedName>
        <fullName evidence="2">CAP domain-containing protein</fullName>
    </submittedName>
</protein>
<proteinExistence type="predicted"/>
<evidence type="ECO:0000256" key="1">
    <source>
        <dbReference type="SAM" id="MobiDB-lite"/>
    </source>
</evidence>
<dbReference type="Gene3D" id="3.40.33.10">
    <property type="entry name" value="CAP"/>
    <property type="match status" value="1"/>
</dbReference>
<dbReference type="AlphaFoldDB" id="A0A8J7YKE2"/>
<evidence type="ECO:0000313" key="3">
    <source>
        <dbReference type="Proteomes" id="UP000783863"/>
    </source>
</evidence>
<feature type="region of interest" description="Disordered" evidence="1">
    <location>
        <begin position="31"/>
        <end position="91"/>
    </location>
</feature>
<evidence type="ECO:0000313" key="2">
    <source>
        <dbReference type="EMBL" id="MBX0302813.1"/>
    </source>
</evidence>
<dbReference type="RefSeq" id="WP_220587041.1">
    <property type="nucleotide sequence ID" value="NZ_RKLQ01000001.1"/>
</dbReference>
<comment type="caution">
    <text evidence="2">The sequence shown here is derived from an EMBL/GenBank/DDBJ whole genome shotgun (WGS) entry which is preliminary data.</text>
</comment>
<gene>
    <name evidence="2" type="ORF">EGD98_03895</name>
</gene>
<feature type="compositionally biased region" description="Basic and acidic residues" evidence="1">
    <location>
        <begin position="79"/>
        <end position="90"/>
    </location>
</feature>
<reference evidence="2" key="1">
    <citation type="submission" date="2021-06" db="EMBL/GenBank/DDBJ databases">
        <title>Halomicroarcula sp. F24A a new haloarchaeum isolated from saline soil.</title>
        <authorList>
            <person name="Duran-Viseras A."/>
            <person name="Sanchez-Porro C."/>
            <person name="Ventosa A."/>
        </authorList>
    </citation>
    <scope>NUCLEOTIDE SEQUENCE</scope>
    <source>
        <strain evidence="2">F24A</strain>
    </source>
</reference>
<name>A0A8J7YKE2_9EURY</name>
<sequence>MVNKAFLSLAAVVLFAVFGTGVFVGMQVGGLSEEGPDGPEASETSPETTDTQVTSTPSGSDSTTEPSDDSDVDDEDIVERETIPPREFNERNISASVVESINDAREAEGLERLSTTGSTAEDLRLMAGSHSDAMADAGLVRHTIDGLTSTERYEQYGLYDTCQFQVESYIENADNNDLEVIGRTYAGQNYPDNGTQRFNENDTEVGNALTEDWLSTPVFEDRLLLPNAGRIGVGVTVTNTGSVYATVNICS</sequence>
<keyword evidence="3" id="KW-1185">Reference proteome</keyword>
<dbReference type="Proteomes" id="UP000783863">
    <property type="component" value="Unassembled WGS sequence"/>
</dbReference>
<dbReference type="EMBL" id="RKLQ01000001">
    <property type="protein sequence ID" value="MBX0302813.1"/>
    <property type="molecule type" value="Genomic_DNA"/>
</dbReference>
<accession>A0A8J7YKE2</accession>
<feature type="compositionally biased region" description="Low complexity" evidence="1">
    <location>
        <begin position="53"/>
        <end position="65"/>
    </location>
</feature>
<dbReference type="InterPro" id="IPR035940">
    <property type="entry name" value="CAP_sf"/>
</dbReference>
<organism evidence="2 3">
    <name type="scientific">Haloarcula salinisoli</name>
    <dbReference type="NCBI Taxonomy" id="2487746"/>
    <lineage>
        <taxon>Archaea</taxon>
        <taxon>Methanobacteriati</taxon>
        <taxon>Methanobacteriota</taxon>
        <taxon>Stenosarchaea group</taxon>
        <taxon>Halobacteria</taxon>
        <taxon>Halobacteriales</taxon>
        <taxon>Haloarculaceae</taxon>
        <taxon>Haloarcula</taxon>
    </lineage>
</organism>
<feature type="compositionally biased region" description="Acidic residues" evidence="1">
    <location>
        <begin position="66"/>
        <end position="78"/>
    </location>
</feature>